<evidence type="ECO:0000256" key="17">
    <source>
        <dbReference type="SAM" id="Phobius"/>
    </source>
</evidence>
<evidence type="ECO:0000256" key="15">
    <source>
        <dbReference type="RuleBase" id="RU361128"/>
    </source>
</evidence>
<dbReference type="InterPro" id="IPR016064">
    <property type="entry name" value="NAD/diacylglycerol_kinase_sf"/>
</dbReference>
<evidence type="ECO:0000256" key="11">
    <source>
        <dbReference type="ARBA" id="ARBA00022777"/>
    </source>
</evidence>
<dbReference type="InterPro" id="IPR029071">
    <property type="entry name" value="Ubiquitin-like_domsf"/>
</dbReference>
<dbReference type="SUPFAM" id="SSF52058">
    <property type="entry name" value="L domain-like"/>
    <property type="match status" value="1"/>
</dbReference>
<comment type="similarity">
    <text evidence="4">Belongs to the Toll-like receptor family.</text>
</comment>
<evidence type="ECO:0000259" key="19">
    <source>
        <dbReference type="PROSITE" id="PS50104"/>
    </source>
</evidence>
<dbReference type="Gene3D" id="3.40.50.10330">
    <property type="entry name" value="Probable inorganic polyphosphate/atp-NAD kinase, domain 1"/>
    <property type="match status" value="1"/>
</dbReference>
<gene>
    <name evidence="22" type="ORF">KQX54_021118</name>
</gene>
<evidence type="ECO:0000256" key="9">
    <source>
        <dbReference type="ARBA" id="ARBA00022741"/>
    </source>
</evidence>
<feature type="compositionally biased region" description="Basic and acidic residues" evidence="16">
    <location>
        <begin position="262"/>
        <end position="279"/>
    </location>
</feature>
<dbReference type="InterPro" id="IPR003591">
    <property type="entry name" value="Leu-rich_rpt_typical-subtyp"/>
</dbReference>
<feature type="domain" description="TIR" evidence="19">
    <location>
        <begin position="1691"/>
        <end position="1827"/>
    </location>
</feature>
<keyword evidence="23" id="KW-1185">Reference proteome</keyword>
<keyword evidence="10" id="KW-0863">Zinc-finger</keyword>
<dbReference type="InterPro" id="IPR032675">
    <property type="entry name" value="LRR_dom_sf"/>
</dbReference>
<dbReference type="EMBL" id="JAHXZJ010000001">
    <property type="protein sequence ID" value="KAH0568515.1"/>
    <property type="molecule type" value="Genomic_DNA"/>
</dbReference>
<comment type="caution">
    <text evidence="22">The sequence shown here is derived from an EMBL/GenBank/DDBJ whole genome shotgun (WGS) entry which is preliminary data.</text>
</comment>
<dbReference type="SMART" id="SM00109">
    <property type="entry name" value="C1"/>
    <property type="match status" value="2"/>
</dbReference>
<dbReference type="CDD" id="cd17111">
    <property type="entry name" value="RA1_DAGK-theta"/>
    <property type="match status" value="1"/>
</dbReference>
<dbReference type="SMART" id="SM00046">
    <property type="entry name" value="DAGKc"/>
    <property type="match status" value="1"/>
</dbReference>
<evidence type="ECO:0000256" key="4">
    <source>
        <dbReference type="ARBA" id="ARBA00009634"/>
    </source>
</evidence>
<evidence type="ECO:0000259" key="20">
    <source>
        <dbReference type="PROSITE" id="PS50146"/>
    </source>
</evidence>
<feature type="domain" description="Ras-associating" evidence="21">
    <location>
        <begin position="279"/>
        <end position="368"/>
    </location>
</feature>
<dbReference type="Pfam" id="PF00788">
    <property type="entry name" value="RA"/>
    <property type="match status" value="2"/>
</dbReference>
<evidence type="ECO:0000256" key="8">
    <source>
        <dbReference type="ARBA" id="ARBA00022737"/>
    </source>
</evidence>
<keyword evidence="13 15" id="KW-0067">ATP-binding</keyword>
<dbReference type="InterPro" id="IPR000159">
    <property type="entry name" value="RA_dom"/>
</dbReference>
<dbReference type="Gene3D" id="3.40.50.10140">
    <property type="entry name" value="Toll/interleukin-1 receptor homology (TIR) domain"/>
    <property type="match status" value="1"/>
</dbReference>
<evidence type="ECO:0000256" key="1">
    <source>
        <dbReference type="ARBA" id="ARBA00001383"/>
    </source>
</evidence>
<keyword evidence="12" id="KW-0862">Zinc</keyword>
<evidence type="ECO:0000313" key="22">
    <source>
        <dbReference type="EMBL" id="KAH0568515.1"/>
    </source>
</evidence>
<evidence type="ECO:0000256" key="3">
    <source>
        <dbReference type="ARBA" id="ARBA00009280"/>
    </source>
</evidence>
<dbReference type="Pfam" id="PF24099">
    <property type="entry name" value="RBD_DGKtheta"/>
    <property type="match status" value="1"/>
</dbReference>
<dbReference type="PROSITE" id="PS51450">
    <property type="entry name" value="LRR"/>
    <property type="match status" value="3"/>
</dbReference>
<feature type="compositionally biased region" description="Polar residues" evidence="16">
    <location>
        <begin position="906"/>
        <end position="920"/>
    </location>
</feature>
<dbReference type="InterPro" id="IPR037607">
    <property type="entry name" value="DGK"/>
</dbReference>
<feature type="transmembrane region" description="Helical" evidence="17">
    <location>
        <begin position="1634"/>
        <end position="1661"/>
    </location>
</feature>
<name>A0AAV7J6S5_COTGL</name>
<dbReference type="Pfam" id="PF00130">
    <property type="entry name" value="C1_1"/>
    <property type="match status" value="1"/>
</dbReference>
<reference evidence="22 23" key="1">
    <citation type="journal article" date="2021" name="J. Hered.">
        <title>A chromosome-level genome assembly of the parasitoid wasp, Cotesia glomerata (Hymenoptera: Braconidae).</title>
        <authorList>
            <person name="Pinto B.J."/>
            <person name="Weis J.J."/>
            <person name="Gamble T."/>
            <person name="Ode P.J."/>
            <person name="Paul R."/>
            <person name="Zaspel J.M."/>
        </authorList>
    </citation>
    <scope>NUCLEOTIDE SEQUENCE [LARGE SCALE GENOMIC DNA]</scope>
    <source>
        <strain evidence="22">CgM1</strain>
    </source>
</reference>
<dbReference type="Pfam" id="PF00609">
    <property type="entry name" value="DAGK_acc"/>
    <property type="match status" value="1"/>
</dbReference>
<evidence type="ECO:0000256" key="2">
    <source>
        <dbReference type="ARBA" id="ARBA00004370"/>
    </source>
</evidence>
<dbReference type="SMART" id="SM00255">
    <property type="entry name" value="TIR"/>
    <property type="match status" value="1"/>
</dbReference>
<keyword evidence="17" id="KW-1133">Transmembrane helix</keyword>
<comment type="subcellular location">
    <subcellularLocation>
        <location evidence="2">Membrane</location>
    </subcellularLocation>
</comment>
<keyword evidence="7" id="KW-0479">Metal-binding</keyword>
<accession>A0AAV7J6S5</accession>
<dbReference type="SUPFAM" id="SSF54236">
    <property type="entry name" value="Ubiquitin-like"/>
    <property type="match status" value="2"/>
</dbReference>
<dbReference type="InterPro" id="IPR017438">
    <property type="entry name" value="ATP-NAD_kinase_N"/>
</dbReference>
<feature type="domain" description="Phorbol-ester/DAG-type" evidence="18">
    <location>
        <begin position="27"/>
        <end position="76"/>
    </location>
</feature>
<dbReference type="PROSITE" id="PS00479">
    <property type="entry name" value="ZF_DAG_PE_1"/>
    <property type="match status" value="1"/>
</dbReference>
<dbReference type="PROSITE" id="PS50081">
    <property type="entry name" value="ZF_DAG_PE_2"/>
    <property type="match status" value="2"/>
</dbReference>
<evidence type="ECO:0000256" key="13">
    <source>
        <dbReference type="ARBA" id="ARBA00022840"/>
    </source>
</evidence>
<dbReference type="InterPro" id="IPR035897">
    <property type="entry name" value="Toll_tir_struct_dom_sf"/>
</dbReference>
<dbReference type="EC" id="2.7.1.107" evidence="15"/>
<evidence type="ECO:0000256" key="16">
    <source>
        <dbReference type="SAM" id="MobiDB-lite"/>
    </source>
</evidence>
<evidence type="ECO:0000313" key="23">
    <source>
        <dbReference type="Proteomes" id="UP000826195"/>
    </source>
</evidence>
<evidence type="ECO:0000259" key="18">
    <source>
        <dbReference type="PROSITE" id="PS50081"/>
    </source>
</evidence>
<dbReference type="GO" id="GO:0016020">
    <property type="term" value="C:membrane"/>
    <property type="evidence" value="ECO:0007669"/>
    <property type="project" value="UniProtKB-SubCell"/>
</dbReference>
<dbReference type="GO" id="GO:0004143">
    <property type="term" value="F:ATP-dependent diacylglycerol kinase activity"/>
    <property type="evidence" value="ECO:0007669"/>
    <property type="project" value="UniProtKB-EC"/>
</dbReference>
<dbReference type="FunFam" id="2.60.200.40:FF:000004">
    <property type="entry name" value="Diacylglycerol kinase"/>
    <property type="match status" value="1"/>
</dbReference>
<dbReference type="PROSITE" id="PS50200">
    <property type="entry name" value="RA"/>
    <property type="match status" value="2"/>
</dbReference>
<dbReference type="PROSITE" id="PS50146">
    <property type="entry name" value="DAGK"/>
    <property type="match status" value="1"/>
</dbReference>
<evidence type="ECO:0000256" key="5">
    <source>
        <dbReference type="ARBA" id="ARBA00022614"/>
    </source>
</evidence>
<dbReference type="SMART" id="SM00045">
    <property type="entry name" value="DAGKa"/>
    <property type="match status" value="1"/>
</dbReference>
<dbReference type="PROSITE" id="PS50104">
    <property type="entry name" value="TIR"/>
    <property type="match status" value="1"/>
</dbReference>
<keyword evidence="6 15" id="KW-0808">Transferase</keyword>
<dbReference type="SUPFAM" id="SSF52200">
    <property type="entry name" value="Toll/Interleukin receptor TIR domain"/>
    <property type="match status" value="1"/>
</dbReference>
<keyword evidence="5" id="KW-0433">Leucine-rich repeat</keyword>
<evidence type="ECO:0000256" key="6">
    <source>
        <dbReference type="ARBA" id="ARBA00022679"/>
    </source>
</evidence>
<dbReference type="Proteomes" id="UP000826195">
    <property type="component" value="Unassembled WGS sequence"/>
</dbReference>
<dbReference type="PANTHER" id="PTHR11255:SF54">
    <property type="entry name" value="DIACYLGLYCEROL KINASE THETA"/>
    <property type="match status" value="1"/>
</dbReference>
<dbReference type="SUPFAM" id="SSF57889">
    <property type="entry name" value="Cysteine-rich domain"/>
    <property type="match status" value="2"/>
</dbReference>
<dbReference type="Gene3D" id="3.80.10.10">
    <property type="entry name" value="Ribonuclease Inhibitor"/>
    <property type="match status" value="4"/>
</dbReference>
<comment type="catalytic activity">
    <reaction evidence="1 15">
        <text>a 1,2-diacyl-sn-glycerol + ATP = a 1,2-diacyl-sn-glycero-3-phosphate + ADP + H(+)</text>
        <dbReference type="Rhea" id="RHEA:10272"/>
        <dbReference type="ChEBI" id="CHEBI:15378"/>
        <dbReference type="ChEBI" id="CHEBI:17815"/>
        <dbReference type="ChEBI" id="CHEBI:30616"/>
        <dbReference type="ChEBI" id="CHEBI:58608"/>
        <dbReference type="ChEBI" id="CHEBI:456216"/>
        <dbReference type="EC" id="2.7.1.107"/>
    </reaction>
</comment>
<dbReference type="SMART" id="SM00369">
    <property type="entry name" value="LRR_TYP"/>
    <property type="match status" value="9"/>
</dbReference>
<keyword evidence="9 15" id="KW-0547">Nucleotide-binding</keyword>
<feature type="region of interest" description="Disordered" evidence="16">
    <location>
        <begin position="895"/>
        <end position="922"/>
    </location>
</feature>
<evidence type="ECO:0000256" key="12">
    <source>
        <dbReference type="ARBA" id="ARBA00022833"/>
    </source>
</evidence>
<comment type="similarity">
    <text evidence="3 15">Belongs to the eukaryotic diacylglycerol kinase family.</text>
</comment>
<feature type="domain" description="Ras-associating" evidence="21">
    <location>
        <begin position="373"/>
        <end position="467"/>
    </location>
</feature>
<dbReference type="SUPFAM" id="SSF111331">
    <property type="entry name" value="NAD kinase/diacylglycerol kinase-like"/>
    <property type="match status" value="1"/>
</dbReference>
<evidence type="ECO:0000256" key="10">
    <source>
        <dbReference type="ARBA" id="ARBA00022771"/>
    </source>
</evidence>
<evidence type="ECO:0000259" key="21">
    <source>
        <dbReference type="PROSITE" id="PS50200"/>
    </source>
</evidence>
<organism evidence="22 23">
    <name type="scientific">Cotesia glomerata</name>
    <name type="common">Lepidopteran parasitic wasp</name>
    <name type="synonym">Apanteles glomeratus</name>
    <dbReference type="NCBI Taxonomy" id="32391"/>
    <lineage>
        <taxon>Eukaryota</taxon>
        <taxon>Metazoa</taxon>
        <taxon>Ecdysozoa</taxon>
        <taxon>Arthropoda</taxon>
        <taxon>Hexapoda</taxon>
        <taxon>Insecta</taxon>
        <taxon>Pterygota</taxon>
        <taxon>Neoptera</taxon>
        <taxon>Endopterygota</taxon>
        <taxon>Hymenoptera</taxon>
        <taxon>Apocrita</taxon>
        <taxon>Ichneumonoidea</taxon>
        <taxon>Braconidae</taxon>
        <taxon>Microgastrinae</taxon>
        <taxon>Cotesia</taxon>
    </lineage>
</organism>
<dbReference type="Gene3D" id="3.30.60.20">
    <property type="match status" value="1"/>
</dbReference>
<dbReference type="InterPro" id="IPR000756">
    <property type="entry name" value="Diacylglycerol_kin_accessory"/>
</dbReference>
<feature type="domain" description="DAGKc" evidence="20">
    <location>
        <begin position="558"/>
        <end position="696"/>
    </location>
</feature>
<dbReference type="Pfam" id="PF13306">
    <property type="entry name" value="LRR_5"/>
    <property type="match status" value="1"/>
</dbReference>
<sequence length="1878" mass="213176">MVHERCLTAVVSPCSSIAANLIKNPVAHCWSEPVHHKKKFCNVCRKRLEDTSPSVHCEICEYFVHTDCQDFALADCKENATYLPGKDLSSVTHTHHWREGNLPTNSKCAVCKKSCCSTECLSGFRCEWCGMTLHSYCRKSPAVRQECTFGSLEPIYLPPYAISIPRSDVPMEAIIGVHSRRREISTHNTGEQFDFAESERIGATGHLAEAFRRLSLVFPRSCHGNCHASPPYVRARSISEEFSSGDTKNRDSDDAMQPSTGHNRDPKSPKDKDDKERGDEEMIKVYDGNLSLKRKIFRVISVPRQASTAEVLAAALKSYHITEVHLSSFYLTDLYAPEETRLCDPTPVLNLNRKEGKRRGVFLRHRGQLSSEVRVYPGKLNVLQTYCTVTINEETTVADLMREALVQFNQPNANIEDYRCSEVLMDRDVTERVLDTAEKPLEILKQLGKDSIRQRELMRFYLQLKQDPHGSNVALYVANLPASLNEKLYENILIDFLGIENKFKSIGPIYYEHGCMVIIYEDLEKAVRALYILRESKYEDKNLLVMLLPSIEPTMIPAGVQPLLVFVNVKSGGCQGHELVTSFRKLLNPYQVFDLDNGGPLPGMYMFRHIRNYKILVCGGDGTIGWVLQCLDNVGQDSECSSPACAIVPLGTGNDLARVLCWGPGYTGGEDPINLLRDVIDAEEIMLDRWTVVFHPQDQDDATGAGSTSEDNAQMFVMNNYFGLGIDADLCLGFHNAREENPDKFNSRLHNKGVYVKMGVKKMLDRTCRDMQRKIRLEVDNKVIDLPPLEGMIILNIQSWGSGAKPWGDGPDDQFRKPNHYDGLLEVVGVTGVAHLGQIQSGFRSAMRIAQGGHIKIHLSSDVPVQVDGEPWTQTPSVVVILKSALKAAMLKKTKGKVKRRDTDANMPSTGPQPSTSNDPTDPEVLEMKASWLCLLLFIRSSWAAQCPGSLQCLEHEVSSAKSLHVYYGIIDEDEFYKSLIDDKDDSEITTKMTKYWPKKSEFLKNKTILGATFIQCQFTEPTTVSDAVKKIFDHLNITKLKIESSSFGKELSSVFSDGYNLPIKKEYLKDFTSLQEISLIDNDLLYVDDDFFEGFINLKKVSLTNSGMANIAPKILEPLLNLEYLDLSDNYFSTLSSTLLRKNTKLESFLMTNNRQFIPSFPGGFFKNLTNLKEIYLANSKIMQLTGDLFEKITGLKKLDLSKNHLFYIPPKLFQDCKSLEFLNLSSNYLSSDRFLSDKEFIELNSLENLDLSHNKIRSLNSNLLTGLFSLQLLDMSHNDMTTIDPRAFYSLNKLQRVDFSQNFLTLQSDKFMNEFGPISPFHFVQKSVQYINLAHNNITEIFRDWTWATNLRELDLSYNYITSLKASDLDFLSATKLDLSSNKIEEIQFGELEVRFDWHPSVRVKIDDNPLLCDCNTYNFLTLLANKVYSSHILKPTITEELNCDKKNKTEKNSICTPTNYSLVTIGTCPPRCTCKIRPEDQSFLIDCSYRGLLEVPSNIEWISGANLELDLTGNYISSIQLNLIGFDQITVLSLSDNKIDEIPTNMPFNSLKELYLDNNLISKVNDTVLDKLQASTVLKNLTLHDNQWKFDCESLNLYTFIKKMQTKIPELEKVTFGEVPISEITKNELCLLYFTWIFIVLIALLSLGMIVGILALLYNLYNYEIKVWLYAGGWCLSLVTEEEMDKDKIYDAFISFSYKDEEFIVTELVPKLEQGPNPLKICINYHNWIGGEWVPQQIADSINVSQRTIIVLSPNYLDSVWGIIEFSEAHNQALNEDRARVIIILYGDIQPSDITDPELKKFLKLNTCIRWGDPSFWDKLDYALPHSKSIKAKRKNGCRIYRPVLPTISEEKISIGNSSSDSMEKSITENYTYYI</sequence>
<dbReference type="InterPro" id="IPR001206">
    <property type="entry name" value="Diacylglycerol_kinase_cat_dom"/>
</dbReference>
<dbReference type="PANTHER" id="PTHR11255">
    <property type="entry name" value="DIACYLGLYCEROL KINASE"/>
    <property type="match status" value="1"/>
</dbReference>
<dbReference type="Pfam" id="PF00781">
    <property type="entry name" value="DAGK_cat"/>
    <property type="match status" value="1"/>
</dbReference>
<dbReference type="Gene3D" id="2.60.200.40">
    <property type="match status" value="1"/>
</dbReference>
<dbReference type="SMART" id="SM00365">
    <property type="entry name" value="LRR_SD22"/>
    <property type="match status" value="6"/>
</dbReference>
<keyword evidence="17" id="KW-0812">Transmembrane</keyword>
<dbReference type="InterPro" id="IPR000157">
    <property type="entry name" value="TIR_dom"/>
</dbReference>
<feature type="domain" description="Phorbol-ester/DAG-type" evidence="18">
    <location>
        <begin position="94"/>
        <end position="147"/>
    </location>
</feature>
<keyword evidence="8" id="KW-0677">Repeat</keyword>
<proteinExistence type="inferred from homology"/>
<feature type="region of interest" description="Disordered" evidence="16">
    <location>
        <begin position="239"/>
        <end position="279"/>
    </location>
</feature>
<dbReference type="InterPro" id="IPR046349">
    <property type="entry name" value="C1-like_sf"/>
</dbReference>
<dbReference type="InterPro" id="IPR026906">
    <property type="entry name" value="LRR_5"/>
</dbReference>
<dbReference type="SMART" id="SM00314">
    <property type="entry name" value="RA"/>
    <property type="match status" value="2"/>
</dbReference>
<keyword evidence="11 15" id="KW-0418">Kinase</keyword>
<dbReference type="CDD" id="cd20854">
    <property type="entry name" value="C1_DGKtheta_typeV_rpt3"/>
    <property type="match status" value="1"/>
</dbReference>
<dbReference type="GO" id="GO:0005524">
    <property type="term" value="F:ATP binding"/>
    <property type="evidence" value="ECO:0007669"/>
    <property type="project" value="UniProtKB-KW"/>
</dbReference>
<protein>
    <recommendedName>
        <fullName evidence="15">Diacylglycerol kinase</fullName>
        <shortName evidence="15">DAG kinase</shortName>
        <ecNumber evidence="15">2.7.1.107</ecNumber>
    </recommendedName>
</protein>
<dbReference type="GO" id="GO:0007200">
    <property type="term" value="P:phospholipase C-activating G protein-coupled receptor signaling pathway"/>
    <property type="evidence" value="ECO:0007669"/>
    <property type="project" value="InterPro"/>
</dbReference>
<dbReference type="InterPro" id="IPR002219">
    <property type="entry name" value="PKC_DAG/PE"/>
</dbReference>
<dbReference type="CDD" id="cd20804">
    <property type="entry name" value="C1_DGKtheta_typeV_rpt2"/>
    <property type="match status" value="1"/>
</dbReference>
<dbReference type="InterPro" id="IPR001611">
    <property type="entry name" value="Leu-rich_rpt"/>
</dbReference>
<evidence type="ECO:0000256" key="14">
    <source>
        <dbReference type="ARBA" id="ARBA00023136"/>
    </source>
</evidence>
<dbReference type="SUPFAM" id="SSF52047">
    <property type="entry name" value="RNI-like"/>
    <property type="match status" value="1"/>
</dbReference>
<dbReference type="Gene3D" id="3.10.20.90">
    <property type="entry name" value="Phosphatidylinositol 3-kinase Catalytic Subunit, Chain A, domain 1"/>
    <property type="match status" value="1"/>
</dbReference>
<keyword evidence="14 17" id="KW-0472">Membrane</keyword>
<dbReference type="FunFam" id="3.40.50.10330:FF:000011">
    <property type="entry name" value="Diacylglycerol kinase"/>
    <property type="match status" value="1"/>
</dbReference>
<dbReference type="Pfam" id="PF13855">
    <property type="entry name" value="LRR_8"/>
    <property type="match status" value="2"/>
</dbReference>
<dbReference type="Pfam" id="PF01582">
    <property type="entry name" value="TIR"/>
    <property type="match status" value="1"/>
</dbReference>
<dbReference type="GO" id="GO:0008270">
    <property type="term" value="F:zinc ion binding"/>
    <property type="evidence" value="ECO:0007669"/>
    <property type="project" value="UniProtKB-KW"/>
</dbReference>
<dbReference type="InterPro" id="IPR056392">
    <property type="entry name" value="DGKtheta_RBD"/>
</dbReference>
<evidence type="ECO:0000256" key="7">
    <source>
        <dbReference type="ARBA" id="ARBA00022723"/>
    </source>
</evidence>